<dbReference type="Pfam" id="PF01643">
    <property type="entry name" value="Acyl-ACP_TE"/>
    <property type="match status" value="1"/>
</dbReference>
<dbReference type="InterPro" id="IPR029069">
    <property type="entry name" value="HotDog_dom_sf"/>
</dbReference>
<dbReference type="GO" id="GO:0009507">
    <property type="term" value="C:chloroplast"/>
    <property type="evidence" value="ECO:0007669"/>
    <property type="project" value="UniProtKB-SubCell"/>
</dbReference>
<evidence type="ECO:0000256" key="11">
    <source>
        <dbReference type="RuleBase" id="RU363096"/>
    </source>
</evidence>
<dbReference type="EMBL" id="ABEU02000025">
    <property type="status" value="NOT_ANNOTATED_CDS"/>
    <property type="molecule type" value="Genomic_DNA"/>
</dbReference>
<organism evidence="14 15">
    <name type="scientific">Physcomitrium patens</name>
    <name type="common">Spreading-leaved earth moss</name>
    <name type="synonym">Physcomitrella patens</name>
    <dbReference type="NCBI Taxonomy" id="3218"/>
    <lineage>
        <taxon>Eukaryota</taxon>
        <taxon>Viridiplantae</taxon>
        <taxon>Streptophyta</taxon>
        <taxon>Embryophyta</taxon>
        <taxon>Bryophyta</taxon>
        <taxon>Bryophytina</taxon>
        <taxon>Bryopsida</taxon>
        <taxon>Funariidae</taxon>
        <taxon>Funariales</taxon>
        <taxon>Funariaceae</taxon>
        <taxon>Physcomitrium</taxon>
    </lineage>
</organism>
<dbReference type="AlphaFoldDB" id="A0A7I4CNF8"/>
<evidence type="ECO:0000256" key="1">
    <source>
        <dbReference type="ARBA" id="ARBA00004229"/>
    </source>
</evidence>
<protein>
    <recommendedName>
        <fullName evidence="11">Acyl-[acyl-carrier-protein] hydrolase</fullName>
        <ecNumber evidence="11">3.1.2.-</ecNumber>
    </recommendedName>
</protein>
<sequence length="409" mass="45905">MTMVRGALVAAAAAASQGLWIDKVGGNGGLRAWRGGAVLRGDGREVSKRVTVIRKGKERGGVVVMIAERQLERGGNMSSTGASASVLEERFVVDEPNRNVDNFRENFQQEPCLAPLKSGRLINNLLYREKFVIRCYEVGTNRTASMETMANLLQEVACNHAQSVGFSTDGFATTPIMRQKHLIWVTTRMHIQMKEYPVWGDIVEIDTWYQGEGRIETRRDWIIRSDKTGEVIGRATSTWVMMNMDTRRLSRIPDDVRQEYMPYVPIPPRWAFDPKEENNSSTKKIGRPDIAQFGRSNLMAIPPEVSNNYELTQITLDYKCECKADNVVESLATPENTETAEAVSLLLEPKYATVASHGTYPSAGSNGKYSAAPKHSTLLFLHVLRLTKVGREINRGRTEWRIKHSPQES</sequence>
<comment type="subcellular location">
    <subcellularLocation>
        <location evidence="1 11">Plastid</location>
        <location evidence="1 11">Chloroplast</location>
    </subcellularLocation>
</comment>
<reference evidence="14 15" key="2">
    <citation type="journal article" date="2018" name="Plant J.">
        <title>The Physcomitrella patens chromosome-scale assembly reveals moss genome structure and evolution.</title>
        <authorList>
            <person name="Lang D."/>
            <person name="Ullrich K.K."/>
            <person name="Murat F."/>
            <person name="Fuchs J."/>
            <person name="Jenkins J."/>
            <person name="Haas F.B."/>
            <person name="Piednoel M."/>
            <person name="Gundlach H."/>
            <person name="Van Bel M."/>
            <person name="Meyberg R."/>
            <person name="Vives C."/>
            <person name="Morata J."/>
            <person name="Symeonidi A."/>
            <person name="Hiss M."/>
            <person name="Muchero W."/>
            <person name="Kamisugi Y."/>
            <person name="Saleh O."/>
            <person name="Blanc G."/>
            <person name="Decker E.L."/>
            <person name="van Gessel N."/>
            <person name="Grimwood J."/>
            <person name="Hayes R.D."/>
            <person name="Graham S.W."/>
            <person name="Gunter L.E."/>
            <person name="McDaniel S.F."/>
            <person name="Hoernstein S.N.W."/>
            <person name="Larsson A."/>
            <person name="Li F.W."/>
            <person name="Perroud P.F."/>
            <person name="Phillips J."/>
            <person name="Ranjan P."/>
            <person name="Rokshar D.S."/>
            <person name="Rothfels C.J."/>
            <person name="Schneider L."/>
            <person name="Shu S."/>
            <person name="Stevenson D.W."/>
            <person name="Thummler F."/>
            <person name="Tillich M."/>
            <person name="Villarreal Aguilar J.C."/>
            <person name="Widiez T."/>
            <person name="Wong G.K."/>
            <person name="Wymore A."/>
            <person name="Zhang Y."/>
            <person name="Zimmer A.D."/>
            <person name="Quatrano R.S."/>
            <person name="Mayer K.F.X."/>
            <person name="Goodstein D."/>
            <person name="Casacuberta J.M."/>
            <person name="Vandepoele K."/>
            <person name="Reski R."/>
            <person name="Cuming A.C."/>
            <person name="Tuskan G.A."/>
            <person name="Maumus F."/>
            <person name="Salse J."/>
            <person name="Schmutz J."/>
            <person name="Rensing S.A."/>
        </authorList>
    </citation>
    <scope>NUCLEOTIDE SEQUENCE [LARGE SCALE GENOMIC DNA]</scope>
    <source>
        <strain evidence="14 15">cv. Gransden 2004</strain>
    </source>
</reference>
<name>A0A7I4CNF8_PHYPA</name>
<evidence type="ECO:0000256" key="10">
    <source>
        <dbReference type="ARBA" id="ARBA00023160"/>
    </source>
</evidence>
<evidence type="ECO:0000256" key="2">
    <source>
        <dbReference type="ARBA" id="ARBA00006500"/>
    </source>
</evidence>
<dbReference type="EC" id="3.1.2.-" evidence="11"/>
<keyword evidence="15" id="KW-1185">Reference proteome</keyword>
<evidence type="ECO:0000256" key="8">
    <source>
        <dbReference type="ARBA" id="ARBA00022946"/>
    </source>
</evidence>
<dbReference type="GO" id="GO:0016297">
    <property type="term" value="F:fatty acyl-[ACP] hydrolase activity"/>
    <property type="evidence" value="ECO:0007669"/>
    <property type="project" value="InterPro"/>
</dbReference>
<dbReference type="Proteomes" id="UP000006727">
    <property type="component" value="Chromosome 25"/>
</dbReference>
<evidence type="ECO:0000256" key="5">
    <source>
        <dbReference type="ARBA" id="ARBA00022640"/>
    </source>
</evidence>
<dbReference type="Gramene" id="Pp3c25_14890V3.2">
    <property type="protein sequence ID" value="Pp3c25_14890V3.2"/>
    <property type="gene ID" value="Pp3c25_14890"/>
</dbReference>
<evidence type="ECO:0000256" key="6">
    <source>
        <dbReference type="ARBA" id="ARBA00022801"/>
    </source>
</evidence>
<dbReference type="InterPro" id="IPR045023">
    <property type="entry name" value="FATA/B"/>
</dbReference>
<evidence type="ECO:0000256" key="9">
    <source>
        <dbReference type="ARBA" id="ARBA00023098"/>
    </source>
</evidence>
<keyword evidence="5 11" id="KW-0934">Plastid</keyword>
<gene>
    <name evidence="14" type="primary">LOC112277618</name>
</gene>
<dbReference type="EnsemblPlants" id="Pp3c25_14890V3.2">
    <property type="protein sequence ID" value="Pp3c25_14890V3.2"/>
    <property type="gene ID" value="Pp3c25_14890"/>
</dbReference>
<keyword evidence="10 11" id="KW-0275">Fatty acid biosynthesis</keyword>
<comment type="similarity">
    <text evidence="2 11">Belongs to the acyl-ACP thioesterase family.</text>
</comment>
<dbReference type="PANTHER" id="PTHR31727">
    <property type="entry name" value="OLEOYL-ACYL CARRIER PROTEIN THIOESTERASE 1, CHLOROPLASTIC"/>
    <property type="match status" value="1"/>
</dbReference>
<keyword evidence="3 11" id="KW-0444">Lipid biosynthesis</keyword>
<evidence type="ECO:0000259" key="12">
    <source>
        <dbReference type="Pfam" id="PF01643"/>
    </source>
</evidence>
<evidence type="ECO:0000256" key="4">
    <source>
        <dbReference type="ARBA" id="ARBA00022528"/>
    </source>
</evidence>
<evidence type="ECO:0000313" key="14">
    <source>
        <dbReference type="EnsemblPlants" id="Pp3c25_14890V3.2"/>
    </source>
</evidence>
<keyword evidence="7 11" id="KW-0276">Fatty acid metabolism</keyword>
<dbReference type="Gene3D" id="3.10.129.10">
    <property type="entry name" value="Hotdog Thioesterase"/>
    <property type="match status" value="1"/>
</dbReference>
<reference evidence="14 15" key="1">
    <citation type="journal article" date="2008" name="Science">
        <title>The Physcomitrella genome reveals evolutionary insights into the conquest of land by plants.</title>
        <authorList>
            <person name="Rensing S."/>
            <person name="Lang D."/>
            <person name="Zimmer A."/>
            <person name="Terry A."/>
            <person name="Salamov A."/>
            <person name="Shapiro H."/>
            <person name="Nishiyama T."/>
            <person name="Perroud P.-F."/>
            <person name="Lindquist E."/>
            <person name="Kamisugi Y."/>
            <person name="Tanahashi T."/>
            <person name="Sakakibara K."/>
            <person name="Fujita T."/>
            <person name="Oishi K."/>
            <person name="Shin-I T."/>
            <person name="Kuroki Y."/>
            <person name="Toyoda A."/>
            <person name="Suzuki Y."/>
            <person name="Hashimoto A."/>
            <person name="Yamaguchi K."/>
            <person name="Sugano A."/>
            <person name="Kohara Y."/>
            <person name="Fujiyama A."/>
            <person name="Anterola A."/>
            <person name="Aoki S."/>
            <person name="Ashton N."/>
            <person name="Barbazuk W.B."/>
            <person name="Barker E."/>
            <person name="Bennetzen J."/>
            <person name="Bezanilla M."/>
            <person name="Blankenship R."/>
            <person name="Cho S.H."/>
            <person name="Dutcher S."/>
            <person name="Estelle M."/>
            <person name="Fawcett J.A."/>
            <person name="Gundlach H."/>
            <person name="Hanada K."/>
            <person name="Heyl A."/>
            <person name="Hicks K.A."/>
            <person name="Hugh J."/>
            <person name="Lohr M."/>
            <person name="Mayer K."/>
            <person name="Melkozernov A."/>
            <person name="Murata T."/>
            <person name="Nelson D."/>
            <person name="Pils B."/>
            <person name="Prigge M."/>
            <person name="Reiss B."/>
            <person name="Renner T."/>
            <person name="Rombauts S."/>
            <person name="Rushton P."/>
            <person name="Sanderfoot A."/>
            <person name="Schween G."/>
            <person name="Shiu S.-H."/>
            <person name="Stueber K."/>
            <person name="Theodoulou F.L."/>
            <person name="Tu H."/>
            <person name="Van de Peer Y."/>
            <person name="Verrier P.J."/>
            <person name="Waters E."/>
            <person name="Wood A."/>
            <person name="Yang L."/>
            <person name="Cove D."/>
            <person name="Cuming A."/>
            <person name="Hasebe M."/>
            <person name="Lucas S."/>
            <person name="Mishler D.B."/>
            <person name="Reski R."/>
            <person name="Grigoriev I."/>
            <person name="Quatrano R.S."/>
            <person name="Boore J.L."/>
        </authorList>
    </citation>
    <scope>NUCLEOTIDE SEQUENCE [LARGE SCALE GENOMIC DNA]</scope>
    <source>
        <strain evidence="14 15">cv. Gransden 2004</strain>
    </source>
</reference>
<keyword evidence="4 11" id="KW-0150">Chloroplast</keyword>
<dbReference type="SUPFAM" id="SSF54637">
    <property type="entry name" value="Thioesterase/thiol ester dehydrase-isomerase"/>
    <property type="match status" value="1"/>
</dbReference>
<evidence type="ECO:0000313" key="15">
    <source>
        <dbReference type="Proteomes" id="UP000006727"/>
    </source>
</evidence>
<dbReference type="GO" id="GO:0006633">
    <property type="term" value="P:fatty acid biosynthetic process"/>
    <property type="evidence" value="ECO:0007669"/>
    <property type="project" value="UniProtKB-KW"/>
</dbReference>
<dbReference type="CDD" id="cd00586">
    <property type="entry name" value="4HBT"/>
    <property type="match status" value="1"/>
</dbReference>
<accession>A0A7I4CNF8</accession>
<keyword evidence="6 11" id="KW-0378">Hydrolase</keyword>
<proteinExistence type="inferred from homology"/>
<dbReference type="Pfam" id="PF20791">
    <property type="entry name" value="Acyl-ACP_TE_C"/>
    <property type="match status" value="1"/>
</dbReference>
<dbReference type="InterPro" id="IPR002864">
    <property type="entry name" value="Acyl-ACP_thioesterase_NHD"/>
</dbReference>
<dbReference type="PANTHER" id="PTHR31727:SF6">
    <property type="entry name" value="OLEOYL-ACYL CARRIER PROTEIN THIOESTERASE 1, CHLOROPLASTIC"/>
    <property type="match status" value="1"/>
</dbReference>
<evidence type="ECO:0000256" key="7">
    <source>
        <dbReference type="ARBA" id="ARBA00022832"/>
    </source>
</evidence>
<evidence type="ECO:0000256" key="3">
    <source>
        <dbReference type="ARBA" id="ARBA00022516"/>
    </source>
</evidence>
<feature type="domain" description="Acyl-ACP thioesterase-like C-terminal" evidence="13">
    <location>
        <begin position="301"/>
        <end position="401"/>
    </location>
</feature>
<keyword evidence="8" id="KW-0809">Transit peptide</keyword>
<keyword evidence="9 11" id="KW-0443">Lipid metabolism</keyword>
<feature type="domain" description="Acyl-ACP thioesterase N-terminal hotdog" evidence="12">
    <location>
        <begin position="126"/>
        <end position="260"/>
    </location>
</feature>
<evidence type="ECO:0000259" key="13">
    <source>
        <dbReference type="Pfam" id="PF20791"/>
    </source>
</evidence>
<reference evidence="14" key="3">
    <citation type="submission" date="2020-12" db="UniProtKB">
        <authorList>
            <consortium name="EnsemblPlants"/>
        </authorList>
    </citation>
    <scope>IDENTIFICATION</scope>
</reference>
<comment type="function">
    <text evidence="11">Plays an essential role in chain termination during de novo fatty acid synthesis.</text>
</comment>
<dbReference type="InterPro" id="IPR049427">
    <property type="entry name" value="Acyl-ACP_TE_C"/>
</dbReference>